<dbReference type="AlphaFoldDB" id="Q3LW92"/>
<dbReference type="PROSITE" id="PS50053">
    <property type="entry name" value="UBIQUITIN_2"/>
    <property type="match status" value="1"/>
</dbReference>
<protein>
    <submittedName>
        <fullName evidence="2">Ubiquitin-like protein modifier</fullName>
    </submittedName>
</protein>
<evidence type="ECO:0000259" key="1">
    <source>
        <dbReference type="PROSITE" id="PS50053"/>
    </source>
</evidence>
<dbReference type="InterPro" id="IPR000626">
    <property type="entry name" value="Ubiquitin-like_dom"/>
</dbReference>
<sequence>MSELLIWITNKMGEKFQIICKSTDTVLELKKIIALYRNTDWRRMNLIKNSVYLIDFLTLEDYEINNESCIECVDSLNM</sequence>
<dbReference type="Proteomes" id="UP000243425">
    <property type="component" value="Nucleomorph 2"/>
</dbReference>
<name>Q3LW92_BIGNA</name>
<dbReference type="Gene3D" id="3.10.20.90">
    <property type="entry name" value="Phosphatidylinositol 3-kinase Catalytic Subunit, Chain A, domain 1"/>
    <property type="match status" value="1"/>
</dbReference>
<keyword evidence="2" id="KW-0542">Nucleomorph</keyword>
<feature type="domain" description="Ubiquitin-like" evidence="1">
    <location>
        <begin position="4"/>
        <end position="71"/>
    </location>
</feature>
<proteinExistence type="predicted"/>
<evidence type="ECO:0000313" key="3">
    <source>
        <dbReference type="Proteomes" id="UP000243425"/>
    </source>
</evidence>
<accession>Q3LW92</accession>
<dbReference type="SUPFAM" id="SSF54236">
    <property type="entry name" value="Ubiquitin-like"/>
    <property type="match status" value="1"/>
</dbReference>
<dbReference type="GeneID" id="5788532"/>
<geneLocation type="nucleomorph" evidence="2"/>
<dbReference type="EMBL" id="DQ158857">
    <property type="protein sequence ID" value="ABA27274.1"/>
    <property type="molecule type" value="Genomic_DNA"/>
</dbReference>
<dbReference type="RefSeq" id="XP_001712886.1">
    <property type="nucleotide sequence ID" value="XM_001712834.1"/>
</dbReference>
<evidence type="ECO:0000313" key="2">
    <source>
        <dbReference type="EMBL" id="ABA27274.1"/>
    </source>
</evidence>
<dbReference type="Pfam" id="PF00240">
    <property type="entry name" value="ubiquitin"/>
    <property type="match status" value="1"/>
</dbReference>
<organism evidence="2 3">
    <name type="scientific">Bigelowiella natans</name>
    <name type="common">Pedinomonas minutissima</name>
    <name type="synonym">Chlorarachnion sp. (strain CCMP621)</name>
    <dbReference type="NCBI Taxonomy" id="227086"/>
    <lineage>
        <taxon>Eukaryota</taxon>
        <taxon>Sar</taxon>
        <taxon>Rhizaria</taxon>
        <taxon>Cercozoa</taxon>
        <taxon>Chlorarachniophyceae</taxon>
        <taxon>Bigelowiella</taxon>
    </lineage>
</organism>
<reference evidence="2 3" key="1">
    <citation type="journal article" date="2006" name="Proc. Natl. Acad. Sci. U.S.A.">
        <title>Complete nucleotide sequence of the chlorarachniophyte nucleomorph: nature's smallest nucleus.</title>
        <authorList>
            <person name="Gilson P.R."/>
            <person name="Su V."/>
            <person name="Slamovits C.H."/>
            <person name="Reith M.E."/>
            <person name="Keeling P.J."/>
            <person name="McFadden G.I."/>
        </authorList>
    </citation>
    <scope>NUCLEOTIDE SEQUENCE [LARGE SCALE GENOMIC DNA]</scope>
    <source>
        <strain evidence="3">CCMP621</strain>
    </source>
</reference>
<gene>
    <name evidence="2" type="primary">hub1</name>
</gene>
<dbReference type="InterPro" id="IPR029071">
    <property type="entry name" value="Ubiquitin-like_domsf"/>
</dbReference>